<dbReference type="PIRSF" id="PIRSF022704">
    <property type="entry name" value="UCP022704"/>
    <property type="match status" value="1"/>
</dbReference>
<dbReference type="InterPro" id="IPR009784">
    <property type="entry name" value="DUF1349"/>
</dbReference>
<dbReference type="Proteomes" id="UP000037088">
    <property type="component" value="Unassembled WGS sequence"/>
</dbReference>
<dbReference type="InterPro" id="IPR015987">
    <property type="entry name" value="UCP022704"/>
</dbReference>
<name>A0A0L7T298_9GAMM</name>
<dbReference type="RefSeq" id="WP_052899851.1">
    <property type="nucleotide sequence ID" value="NZ_JRXE01000016.1"/>
</dbReference>
<evidence type="ECO:0000313" key="4">
    <source>
        <dbReference type="Proteomes" id="UP000037088"/>
    </source>
</evidence>
<evidence type="ECO:0008006" key="5">
    <source>
        <dbReference type="Google" id="ProtNLM"/>
    </source>
</evidence>
<keyword evidence="4" id="KW-1185">Reference proteome</keyword>
<accession>A0A0L7T298</accession>
<sequence length="191" mass="21796">MHNDFSWLNEPPQWSVNSDSLHVVTADNSDFWRETWYGFTRHSGHFYHCEVSEDFTFQVKVNAEFSALYDQAGIMIAIDEQQWLKSGIEFCDGQPMMGSVLTLGHSDWATGLFTADAEQFWMRITLRNGCLRLQYSADGISWPLLRLCRFPSASHYRIGVMCCTPERAGLSVVFSEISLTPALDLDLHDLS</sequence>
<dbReference type="SUPFAM" id="SSF49899">
    <property type="entry name" value="Concanavalin A-like lectins/glucanases"/>
    <property type="match status" value="1"/>
</dbReference>
<protein>
    <recommendedName>
        <fullName evidence="5">Regulation of enolase 1</fullName>
    </recommendedName>
</protein>
<proteinExistence type="predicted"/>
<dbReference type="PATRIC" id="fig|1560201.3.peg.2692"/>
<dbReference type="EMBL" id="JRXF01000014">
    <property type="protein sequence ID" value="KOC93473.1"/>
    <property type="molecule type" value="Genomic_DNA"/>
</dbReference>
<evidence type="ECO:0000313" key="3">
    <source>
        <dbReference type="Proteomes" id="UP000036851"/>
    </source>
</evidence>
<dbReference type="EMBL" id="JRXE01000016">
    <property type="protein sequence ID" value="KOC89458.1"/>
    <property type="molecule type" value="Genomic_DNA"/>
</dbReference>
<dbReference type="PANTHER" id="PTHR35332">
    <property type="entry name" value="REGULATION OF ENOLASE PROTEIN 1"/>
    <property type="match status" value="1"/>
</dbReference>
<evidence type="ECO:0000313" key="1">
    <source>
        <dbReference type="EMBL" id="KOC89458.1"/>
    </source>
</evidence>
<dbReference type="PANTHER" id="PTHR35332:SF2">
    <property type="entry name" value="REGULATION OF ENOLASE PROTEIN 1"/>
    <property type="match status" value="1"/>
</dbReference>
<dbReference type="Pfam" id="PF07081">
    <property type="entry name" value="DUF1349"/>
    <property type="match status" value="1"/>
</dbReference>
<gene>
    <name evidence="1" type="ORF">NG42_12610</name>
    <name evidence="2" type="ORF">NG43_10275</name>
</gene>
<dbReference type="Gene3D" id="2.60.120.200">
    <property type="match status" value="1"/>
</dbReference>
<evidence type="ECO:0000313" key="2">
    <source>
        <dbReference type="EMBL" id="KOC93473.1"/>
    </source>
</evidence>
<dbReference type="InterPro" id="IPR013320">
    <property type="entry name" value="ConA-like_dom_sf"/>
</dbReference>
<dbReference type="STRING" id="1560201.NG42_12610"/>
<comment type="caution">
    <text evidence="1">The sequence shown here is derived from an EMBL/GenBank/DDBJ whole genome shotgun (WGS) entry which is preliminary data.</text>
</comment>
<dbReference type="Proteomes" id="UP000036851">
    <property type="component" value="Unassembled WGS sequence"/>
</dbReference>
<dbReference type="AlphaFoldDB" id="A0A0L7T298"/>
<reference evidence="3 4" key="1">
    <citation type="journal article" date="2015" name="Int. J. Syst. Evol. Microbiol.">
        <title>Erwinia iniecta sp. nov., isolated from Russian wheat aphids (Diuraphis noxia).</title>
        <authorList>
            <person name="Campillo T."/>
            <person name="Luna E."/>
            <person name="Portier P."/>
            <person name="Fischer-Le Saux M."/>
            <person name="Lapitan N."/>
            <person name="Tisserat N.A."/>
            <person name="Leach J.E."/>
        </authorList>
    </citation>
    <scope>NUCLEOTIDE SEQUENCE [LARGE SCALE GENOMIC DNA]</scope>
    <source>
        <strain evidence="1 4">B120</strain>
        <strain evidence="2 3">B149</strain>
    </source>
</reference>
<organism evidence="1 4">
    <name type="scientific">Winslowiella iniecta</name>
    <dbReference type="NCBI Taxonomy" id="1560201"/>
    <lineage>
        <taxon>Bacteria</taxon>
        <taxon>Pseudomonadati</taxon>
        <taxon>Pseudomonadota</taxon>
        <taxon>Gammaproteobacteria</taxon>
        <taxon>Enterobacterales</taxon>
        <taxon>Erwiniaceae</taxon>
        <taxon>Winslowiella</taxon>
    </lineage>
</organism>
<dbReference type="OrthoDB" id="9814707at2"/>